<organism evidence="1 2">
    <name type="scientific">Nocardioides humilatus</name>
    <dbReference type="NCBI Taxonomy" id="2607660"/>
    <lineage>
        <taxon>Bacteria</taxon>
        <taxon>Bacillati</taxon>
        <taxon>Actinomycetota</taxon>
        <taxon>Actinomycetes</taxon>
        <taxon>Propionibacteriales</taxon>
        <taxon>Nocardioidaceae</taxon>
        <taxon>Nocardioides</taxon>
    </lineage>
</organism>
<dbReference type="GO" id="GO:0008237">
    <property type="term" value="F:metallopeptidase activity"/>
    <property type="evidence" value="ECO:0007669"/>
    <property type="project" value="InterPro"/>
</dbReference>
<dbReference type="RefSeq" id="WP_149729687.1">
    <property type="nucleotide sequence ID" value="NZ_VUJV01000006.1"/>
</dbReference>
<reference evidence="1 2" key="1">
    <citation type="submission" date="2019-09" db="EMBL/GenBank/DDBJ databases">
        <title>Nocardioides panacisoli sp. nov., isolated from the soil of a ginseng field.</title>
        <authorList>
            <person name="Cho C."/>
        </authorList>
    </citation>
    <scope>NUCLEOTIDE SEQUENCE [LARGE SCALE GENOMIC DNA]</scope>
    <source>
        <strain evidence="1 2">BN130099</strain>
    </source>
</reference>
<protein>
    <recommendedName>
        <fullName evidence="3">Matrixin family metalloprotease</fullName>
    </recommendedName>
</protein>
<dbReference type="AlphaFoldDB" id="A0A5B1LBG1"/>
<comment type="caution">
    <text evidence="1">The sequence shown here is derived from an EMBL/GenBank/DDBJ whole genome shotgun (WGS) entry which is preliminary data.</text>
</comment>
<sequence length="193" mass="20697">MLLGATLVVPGTWAAPADANNWFGATGFGYMSSCGSNNRADANPHTIYFESYSYDTFYSTNYVMADVIQPTDVDPQLVTDRTSATDVIIISKHYVDYCNKDWASSGTSGGVLGLTTCNGANASGRCGQHEVRYNLNAVDDLGSRFADWLAAHENGHAIGLAHRDTELGAMTSTPSGQDDYTSHDKAHINAAAW</sequence>
<dbReference type="EMBL" id="VUJV01000006">
    <property type="protein sequence ID" value="KAA1417017.1"/>
    <property type="molecule type" value="Genomic_DNA"/>
</dbReference>
<reference evidence="1 2" key="2">
    <citation type="submission" date="2019-09" db="EMBL/GenBank/DDBJ databases">
        <authorList>
            <person name="Jin C."/>
        </authorList>
    </citation>
    <scope>NUCLEOTIDE SEQUENCE [LARGE SCALE GENOMIC DNA]</scope>
    <source>
        <strain evidence="1 2">BN130099</strain>
    </source>
</reference>
<evidence type="ECO:0008006" key="3">
    <source>
        <dbReference type="Google" id="ProtNLM"/>
    </source>
</evidence>
<dbReference type="InterPro" id="IPR024079">
    <property type="entry name" value="MetalloPept_cat_dom_sf"/>
</dbReference>
<evidence type="ECO:0000313" key="2">
    <source>
        <dbReference type="Proteomes" id="UP000325003"/>
    </source>
</evidence>
<dbReference type="SUPFAM" id="SSF55486">
    <property type="entry name" value="Metalloproteases ('zincins'), catalytic domain"/>
    <property type="match status" value="1"/>
</dbReference>
<gene>
    <name evidence="1" type="ORF">F0U44_17720</name>
</gene>
<keyword evidence="2" id="KW-1185">Reference proteome</keyword>
<evidence type="ECO:0000313" key="1">
    <source>
        <dbReference type="EMBL" id="KAA1417017.1"/>
    </source>
</evidence>
<dbReference type="Proteomes" id="UP000325003">
    <property type="component" value="Unassembled WGS sequence"/>
</dbReference>
<accession>A0A5B1LBG1</accession>
<proteinExistence type="predicted"/>
<dbReference type="Gene3D" id="3.40.390.10">
    <property type="entry name" value="Collagenase (Catalytic Domain)"/>
    <property type="match status" value="1"/>
</dbReference>
<name>A0A5B1LBG1_9ACTN</name>